<dbReference type="Proteomes" id="UP001524570">
    <property type="component" value="Unassembled WGS sequence"/>
</dbReference>
<evidence type="ECO:0000256" key="4">
    <source>
        <dbReference type="NCBIfam" id="TIGR00517"/>
    </source>
</evidence>
<name>A0ABT1TXG7_9GAMM</name>
<evidence type="ECO:0000256" key="1">
    <source>
        <dbReference type="ARBA" id="ARBA00022450"/>
    </source>
</evidence>
<comment type="pathway">
    <text evidence="3 5">Lipid metabolism; fatty acid biosynthesis.</text>
</comment>
<dbReference type="NCBIfam" id="NF002148">
    <property type="entry name" value="PRK00982.1-2"/>
    <property type="match status" value="1"/>
</dbReference>
<feature type="domain" description="Carrier" evidence="6">
    <location>
        <begin position="7"/>
        <end position="81"/>
    </location>
</feature>
<protein>
    <recommendedName>
        <fullName evidence="3 4">Acyl carrier protein</fullName>
        <shortName evidence="3">ACP</shortName>
    </recommendedName>
</protein>
<gene>
    <name evidence="3 7" type="primary">acpP</name>
    <name evidence="7" type="ORF">NP589_18720</name>
</gene>
<dbReference type="PANTHER" id="PTHR20863">
    <property type="entry name" value="ACYL CARRIER PROTEIN"/>
    <property type="match status" value="1"/>
</dbReference>
<comment type="PTM">
    <text evidence="5">4'-phosphopantetheine is transferred from CoA to a specific serine of apo-ACP by acpS.</text>
</comment>
<keyword evidence="3" id="KW-0444">Lipid biosynthesis</keyword>
<evidence type="ECO:0000313" key="7">
    <source>
        <dbReference type="EMBL" id="MCQ8119466.1"/>
    </source>
</evidence>
<organism evidence="7 8">
    <name type="scientific">Methylomonas rosea</name>
    <dbReference type="NCBI Taxonomy" id="2952227"/>
    <lineage>
        <taxon>Bacteria</taxon>
        <taxon>Pseudomonadati</taxon>
        <taxon>Pseudomonadota</taxon>
        <taxon>Gammaproteobacteria</taxon>
        <taxon>Methylococcales</taxon>
        <taxon>Methylococcaceae</taxon>
        <taxon>Methylomonas</taxon>
    </lineage>
</organism>
<comment type="PTM">
    <text evidence="3">4'-phosphopantetheine is transferred from CoA to a specific serine of apo-ACP by AcpS. This modification is essential for activity because fatty acids are bound in thioester linkage to the sulfhydryl of the prosthetic group.</text>
</comment>
<keyword evidence="3" id="KW-0276">Fatty acid metabolism</keyword>
<keyword evidence="3" id="KW-0275">Fatty acid biosynthesis</keyword>
<keyword evidence="2 3" id="KW-0597">Phosphoprotein</keyword>
<dbReference type="InterPro" id="IPR036736">
    <property type="entry name" value="ACP-like_sf"/>
</dbReference>
<dbReference type="Gene3D" id="1.10.1200.10">
    <property type="entry name" value="ACP-like"/>
    <property type="match status" value="1"/>
</dbReference>
<dbReference type="PROSITE" id="PS50075">
    <property type="entry name" value="CARRIER"/>
    <property type="match status" value="1"/>
</dbReference>
<proteinExistence type="inferred from homology"/>
<dbReference type="PANTHER" id="PTHR20863:SF76">
    <property type="entry name" value="CARRIER DOMAIN-CONTAINING PROTEIN"/>
    <property type="match status" value="1"/>
</dbReference>
<reference evidence="7 8" key="1">
    <citation type="submission" date="2022-07" db="EMBL/GenBank/DDBJ databases">
        <title>Methylomonas rivi sp. nov., Methylomonas rosea sp. nov., Methylomonas aureus sp. nov. and Methylomonas subterranea sp. nov., four novel methanotrophs isolated from a freshwater creek and the deep terrestrial subsurface.</title>
        <authorList>
            <person name="Abin C."/>
            <person name="Sankaranarayanan K."/>
            <person name="Garner C."/>
            <person name="Sindelar R."/>
            <person name="Kotary K."/>
            <person name="Garner R."/>
            <person name="Barclay S."/>
            <person name="Lawson P."/>
            <person name="Krumholz L."/>
        </authorList>
    </citation>
    <scope>NUCLEOTIDE SEQUENCE [LARGE SCALE GENOMIC DNA]</scope>
    <source>
        <strain evidence="7 8">WSC-7</strain>
    </source>
</reference>
<evidence type="ECO:0000259" key="6">
    <source>
        <dbReference type="PROSITE" id="PS50075"/>
    </source>
</evidence>
<dbReference type="NCBIfam" id="TIGR00517">
    <property type="entry name" value="acyl_carrier"/>
    <property type="match status" value="1"/>
</dbReference>
<evidence type="ECO:0000256" key="2">
    <source>
        <dbReference type="ARBA" id="ARBA00022553"/>
    </source>
</evidence>
<keyword evidence="3" id="KW-0963">Cytoplasm</keyword>
<dbReference type="InterPro" id="IPR003231">
    <property type="entry name" value="ACP"/>
</dbReference>
<evidence type="ECO:0000313" key="8">
    <source>
        <dbReference type="Proteomes" id="UP001524570"/>
    </source>
</evidence>
<comment type="similarity">
    <text evidence="3">Belongs to the acyl carrier protein (ACP) family.</text>
</comment>
<evidence type="ECO:0000256" key="3">
    <source>
        <dbReference type="HAMAP-Rule" id="MF_01217"/>
    </source>
</evidence>
<comment type="function">
    <text evidence="3 5">Carrier of the growing fatty acid chain in fatty acid biosynthesis.</text>
</comment>
<comment type="caution">
    <text evidence="3">Lacks conserved residue(s) required for the propagation of feature annotation.</text>
</comment>
<dbReference type="SUPFAM" id="SSF47336">
    <property type="entry name" value="ACP-like"/>
    <property type="match status" value="1"/>
</dbReference>
<dbReference type="InterPro" id="IPR009081">
    <property type="entry name" value="PP-bd_ACP"/>
</dbReference>
<dbReference type="HAMAP" id="MF_01217">
    <property type="entry name" value="Acyl_carrier"/>
    <property type="match status" value="1"/>
</dbReference>
<comment type="caution">
    <text evidence="7">The sequence shown here is derived from an EMBL/GenBank/DDBJ whole genome shotgun (WGS) entry which is preliminary data.</text>
</comment>
<dbReference type="EMBL" id="JANIBL010000073">
    <property type="protein sequence ID" value="MCQ8119466.1"/>
    <property type="molecule type" value="Genomic_DNA"/>
</dbReference>
<comment type="subcellular location">
    <subcellularLocation>
        <location evidence="3">Cytoplasm</location>
    </subcellularLocation>
</comment>
<evidence type="ECO:0000256" key="5">
    <source>
        <dbReference type="RuleBase" id="RU003545"/>
    </source>
</evidence>
<keyword evidence="3" id="KW-0443">Lipid metabolism</keyword>
<accession>A0ABT1TXG7</accession>
<dbReference type="Pfam" id="PF00550">
    <property type="entry name" value="PP-binding"/>
    <property type="match status" value="1"/>
</dbReference>
<sequence length="83" mass="9573">MKNDDCKNIESRVKNITAEQLGVKERIYSESKIVEDLGADEYDQIELVMAIEEDFHIRVKDEDSEKIKTVKDVIAIVNSNCNR</sequence>
<keyword evidence="8" id="KW-1185">Reference proteome</keyword>
<keyword evidence="1 3" id="KW-0596">Phosphopantetheine</keyword>